<dbReference type="PANTHER" id="PTHR45586:SF14">
    <property type="entry name" value="TETRATRICOPEPTIDE TPR_2 REPEAT PROTEIN"/>
    <property type="match status" value="1"/>
</dbReference>
<feature type="transmembrane region" description="Helical" evidence="4">
    <location>
        <begin position="43"/>
        <end position="66"/>
    </location>
</feature>
<evidence type="ECO:0000313" key="5">
    <source>
        <dbReference type="EMBL" id="AIA29888.1"/>
    </source>
</evidence>
<dbReference type="Gene3D" id="1.25.40.10">
    <property type="entry name" value="Tetratricopeptide repeat domain"/>
    <property type="match status" value="2"/>
</dbReference>
<sequence length="468" mass="53506">MTRFLLLALLLSLVFVVKLFEWNPGSVTFQYLPGHAVEIPEVALFVLSLGLGAGFVMIVHGTGDFLRWLRNLDEAREEKREEKVTALWKKVREELNRSHVPQAISLLERLVSLYPNHLEALLLLGNLRRSTGDATGAIRLHRRARVFDEEDVRLVIALCEDYRQAGRLDDEMAILSEYFHKKEGRNIDVLGRYRDRLVSRQKWEEALAVQSALSRSFGKGERRDLEVSNLVGIRYETGRLHLDHAETELARRSFRGALKIDPLFSPARIGLAEAQSREGRVSEALTTLEEGFQKDRDPIYLYLLEEMALEAGSPERILTPFERAVLSDPQNSSLLYAQARLYDRLMMVDLALDRLESLEGRENWEGEFYRLLGDLYLRNKDRVNALEAFQKGARAENHPGRLYCRFCGQRYLQWTGKCFSCHRWGALTLHPGYVQVHSVPDHPPEERNVGGSSLSDPTIDAYSLGQSS</sequence>
<dbReference type="KEGG" id="lfp:Y981_00745"/>
<name>A0A059XSW1_9BACT</name>
<evidence type="ECO:0000256" key="3">
    <source>
        <dbReference type="SAM" id="MobiDB-lite"/>
    </source>
</evidence>
<evidence type="ECO:0000313" key="6">
    <source>
        <dbReference type="Proteomes" id="UP000027059"/>
    </source>
</evidence>
<evidence type="ECO:0000256" key="2">
    <source>
        <dbReference type="ARBA" id="ARBA00022803"/>
    </source>
</evidence>
<dbReference type="OrthoDB" id="9761222at2"/>
<protein>
    <recommendedName>
        <fullName evidence="7">LapB rubredoxin metal binding domain-containing protein</fullName>
    </recommendedName>
</protein>
<dbReference type="AlphaFoldDB" id="A0A059XSW1"/>
<dbReference type="Pfam" id="PF13432">
    <property type="entry name" value="TPR_16"/>
    <property type="match status" value="1"/>
</dbReference>
<proteinExistence type="predicted"/>
<dbReference type="SUPFAM" id="SSF48452">
    <property type="entry name" value="TPR-like"/>
    <property type="match status" value="1"/>
</dbReference>
<dbReference type="InterPro" id="IPR051012">
    <property type="entry name" value="CellSynth/LPSAsmb/PSIAsmb"/>
</dbReference>
<dbReference type="SMART" id="SM00028">
    <property type="entry name" value="TPR"/>
    <property type="match status" value="4"/>
</dbReference>
<dbReference type="PANTHER" id="PTHR45586">
    <property type="entry name" value="TPR REPEAT-CONTAINING PROTEIN PA4667"/>
    <property type="match status" value="1"/>
</dbReference>
<reference evidence="6" key="1">
    <citation type="submission" date="2014-02" db="EMBL/GenBank/DDBJ databases">
        <title>Complete genome sequence and comparative genomic analysis of the nitrogen-fixing bacterium Leptospirillum ferriphilum YSK.</title>
        <authorList>
            <person name="Guo X."/>
            <person name="Yin H."/>
            <person name="Liang Y."/>
            <person name="Hu Q."/>
            <person name="Ma L."/>
            <person name="Xiao Y."/>
            <person name="Zhang X."/>
            <person name="Qiu G."/>
            <person name="Liu X."/>
        </authorList>
    </citation>
    <scope>NUCLEOTIDE SEQUENCE [LARGE SCALE GENOMIC DNA]</scope>
    <source>
        <strain evidence="6">YSK</strain>
    </source>
</reference>
<keyword evidence="4" id="KW-0812">Transmembrane</keyword>
<gene>
    <name evidence="5" type="ORF">Y981_00745</name>
</gene>
<evidence type="ECO:0000256" key="1">
    <source>
        <dbReference type="ARBA" id="ARBA00022737"/>
    </source>
</evidence>
<dbReference type="Proteomes" id="UP000027059">
    <property type="component" value="Chromosome"/>
</dbReference>
<keyword evidence="6" id="KW-1185">Reference proteome</keyword>
<dbReference type="EMBL" id="CP007243">
    <property type="protein sequence ID" value="AIA29888.1"/>
    <property type="molecule type" value="Genomic_DNA"/>
</dbReference>
<dbReference type="InterPro" id="IPR011990">
    <property type="entry name" value="TPR-like_helical_dom_sf"/>
</dbReference>
<dbReference type="InterPro" id="IPR019734">
    <property type="entry name" value="TPR_rpt"/>
</dbReference>
<dbReference type="RefSeq" id="WP_014959905.1">
    <property type="nucleotide sequence ID" value="NZ_CP007243.1"/>
</dbReference>
<accession>A0A059XSW1</accession>
<keyword evidence="1" id="KW-0677">Repeat</keyword>
<organism evidence="5 6">
    <name type="scientific">Leptospirillum ferriphilum YSK</name>
    <dbReference type="NCBI Taxonomy" id="1441628"/>
    <lineage>
        <taxon>Bacteria</taxon>
        <taxon>Pseudomonadati</taxon>
        <taxon>Nitrospirota</taxon>
        <taxon>Nitrospiria</taxon>
        <taxon>Nitrospirales</taxon>
        <taxon>Nitrospiraceae</taxon>
        <taxon>Leptospirillum</taxon>
    </lineage>
</organism>
<dbReference type="Pfam" id="PF14559">
    <property type="entry name" value="TPR_19"/>
    <property type="match status" value="1"/>
</dbReference>
<reference evidence="5 6" key="2">
    <citation type="journal article" date="2015" name="Biomed. Res. Int.">
        <title>Effects of Arsenite Resistance on the Growth and Functional Gene Expression of Leptospirillum ferriphilum and Acidithiobacillus thiooxidans in Pure Culture and Coculture.</title>
        <authorList>
            <person name="Jiang H."/>
            <person name="Liang Y."/>
            <person name="Yin H."/>
            <person name="Xiao Y."/>
            <person name="Guo X."/>
            <person name="Xu Y."/>
            <person name="Hu Q."/>
            <person name="Liu H."/>
            <person name="Liu X."/>
        </authorList>
    </citation>
    <scope>NUCLEOTIDE SEQUENCE [LARGE SCALE GENOMIC DNA]</scope>
    <source>
        <strain evidence="5 6">YSK</strain>
    </source>
</reference>
<evidence type="ECO:0008006" key="7">
    <source>
        <dbReference type="Google" id="ProtNLM"/>
    </source>
</evidence>
<dbReference type="HOGENOM" id="CLU_586220_0_0_0"/>
<keyword evidence="2" id="KW-0802">TPR repeat</keyword>
<keyword evidence="4" id="KW-0472">Membrane</keyword>
<feature type="region of interest" description="Disordered" evidence="3">
    <location>
        <begin position="440"/>
        <end position="468"/>
    </location>
</feature>
<evidence type="ECO:0000256" key="4">
    <source>
        <dbReference type="SAM" id="Phobius"/>
    </source>
</evidence>
<keyword evidence="4" id="KW-1133">Transmembrane helix</keyword>